<dbReference type="GO" id="GO:0006465">
    <property type="term" value="P:signal peptide processing"/>
    <property type="evidence" value="ECO:0007669"/>
    <property type="project" value="InterPro"/>
</dbReference>
<dbReference type="PANTHER" id="PTHR43390">
    <property type="entry name" value="SIGNAL PEPTIDASE I"/>
    <property type="match status" value="1"/>
</dbReference>
<dbReference type="SUPFAM" id="SSF51306">
    <property type="entry name" value="LexA/Signal peptidase"/>
    <property type="match status" value="1"/>
</dbReference>
<dbReference type="InterPro" id="IPR019533">
    <property type="entry name" value="Peptidase_S26"/>
</dbReference>
<comment type="similarity">
    <text evidence="1 3">Belongs to the peptidase S26 family.</text>
</comment>
<dbReference type="PANTHER" id="PTHR43390:SF1">
    <property type="entry name" value="CHLOROPLAST PROCESSING PEPTIDASE"/>
    <property type="match status" value="1"/>
</dbReference>
<keyword evidence="3" id="KW-0645">Protease</keyword>
<dbReference type="InterPro" id="IPR000223">
    <property type="entry name" value="Pept_S26A_signal_pept_1"/>
</dbReference>
<keyword evidence="3" id="KW-0472">Membrane</keyword>
<dbReference type="GO" id="GO:0004252">
    <property type="term" value="F:serine-type endopeptidase activity"/>
    <property type="evidence" value="ECO:0007669"/>
    <property type="project" value="InterPro"/>
</dbReference>
<name>A0AAE6M7P8_TREPH</name>
<comment type="catalytic activity">
    <reaction evidence="3">
        <text>Cleavage of hydrophobic, N-terminal signal or leader sequences from secreted and periplasmic proteins.</text>
        <dbReference type="EC" id="3.4.21.89"/>
    </reaction>
</comment>
<accession>A0AAE6M7P8</accession>
<reference evidence="5 6" key="1">
    <citation type="submission" date="2019-08" db="EMBL/GenBank/DDBJ databases">
        <authorList>
            <person name="Kuhnert P."/>
        </authorList>
    </citation>
    <scope>NUCLEOTIDE SEQUENCE [LARGE SCALE GENOMIC DNA]</scope>
    <source>
        <strain evidence="5 6">B36.5</strain>
    </source>
</reference>
<dbReference type="GeneID" id="57752737"/>
<dbReference type="InterPro" id="IPR036286">
    <property type="entry name" value="LexA/Signal_pep-like_sf"/>
</dbReference>
<evidence type="ECO:0000313" key="5">
    <source>
        <dbReference type="EMBL" id="QEJ97634.1"/>
    </source>
</evidence>
<feature type="transmembrane region" description="Helical" evidence="3">
    <location>
        <begin position="21"/>
        <end position="43"/>
    </location>
</feature>
<dbReference type="PRINTS" id="PR00727">
    <property type="entry name" value="LEADERPTASE"/>
</dbReference>
<dbReference type="EMBL" id="CP042817">
    <property type="protein sequence ID" value="QEJ97634.1"/>
    <property type="molecule type" value="Genomic_DNA"/>
</dbReference>
<dbReference type="Gene3D" id="2.10.109.10">
    <property type="entry name" value="Umud Fragment, subunit A"/>
    <property type="match status" value="1"/>
</dbReference>
<dbReference type="Pfam" id="PF10502">
    <property type="entry name" value="Peptidase_S26"/>
    <property type="match status" value="1"/>
</dbReference>
<dbReference type="GO" id="GO:0016020">
    <property type="term" value="C:membrane"/>
    <property type="evidence" value="ECO:0007669"/>
    <property type="project" value="UniProtKB-SubCell"/>
</dbReference>
<proteinExistence type="inferred from homology"/>
<evidence type="ECO:0000256" key="3">
    <source>
        <dbReference type="RuleBase" id="RU362042"/>
    </source>
</evidence>
<dbReference type="AlphaFoldDB" id="A0AAE6M7P8"/>
<feature type="domain" description="Peptidase S26" evidence="4">
    <location>
        <begin position="25"/>
        <end position="228"/>
    </location>
</feature>
<evidence type="ECO:0000256" key="1">
    <source>
        <dbReference type="ARBA" id="ARBA00009370"/>
    </source>
</evidence>
<dbReference type="CDD" id="cd06530">
    <property type="entry name" value="S26_SPase_I"/>
    <property type="match status" value="1"/>
</dbReference>
<dbReference type="Proteomes" id="UP000323594">
    <property type="component" value="Chromosome"/>
</dbReference>
<protein>
    <recommendedName>
        <fullName evidence="2 3">Signal peptidase I</fullName>
        <ecNumber evidence="3">3.4.21.89</ecNumber>
    </recommendedName>
</protein>
<evidence type="ECO:0000256" key="2">
    <source>
        <dbReference type="ARBA" id="ARBA00019232"/>
    </source>
</evidence>
<sequence>MMATNWKKYSYTARKEARHNILIISFIIIAVFVLYILITSYLITAYKVQADTMQPTFQSGDFILSSPLSKLGTIKRGELVLVVPQSDFEQSAFKKILNEIIGFVTFQYYRPMDPARTLANRTEIRRIIGMPGDSIYMEDFILHIKPNGQEHFLTEFEVTESNYNVKIENLPEGWTKDLPFSGSMQEIKLAQNEYFVLCDNRIASTDSRFWGAIDGKKAIKGKILLRYWPFNRFGRP</sequence>
<dbReference type="GO" id="GO:0009003">
    <property type="term" value="F:signal peptidase activity"/>
    <property type="evidence" value="ECO:0007669"/>
    <property type="project" value="UniProtKB-EC"/>
</dbReference>
<keyword evidence="3" id="KW-1133">Transmembrane helix</keyword>
<dbReference type="RefSeq" id="WP_002697666.1">
    <property type="nucleotide sequence ID" value="NZ_CDNC01000004.1"/>
</dbReference>
<comment type="subcellular location">
    <subcellularLocation>
        <location evidence="3">Membrane</location>
        <topology evidence="3">Single-pass type II membrane protein</topology>
    </subcellularLocation>
</comment>
<evidence type="ECO:0000313" key="6">
    <source>
        <dbReference type="Proteomes" id="UP000323594"/>
    </source>
</evidence>
<organism evidence="5 6">
    <name type="scientific">Treponema phagedenis</name>
    <dbReference type="NCBI Taxonomy" id="162"/>
    <lineage>
        <taxon>Bacteria</taxon>
        <taxon>Pseudomonadati</taxon>
        <taxon>Spirochaetota</taxon>
        <taxon>Spirochaetia</taxon>
        <taxon>Spirochaetales</taxon>
        <taxon>Treponemataceae</taxon>
        <taxon>Treponema</taxon>
    </lineage>
</organism>
<keyword evidence="3" id="KW-0812">Transmembrane</keyword>
<keyword evidence="3 5" id="KW-0378">Hydrolase</keyword>
<gene>
    <name evidence="5" type="primary">lepB</name>
    <name evidence="5" type="ORF">FUT82_06260</name>
</gene>
<dbReference type="EC" id="3.4.21.89" evidence="3"/>
<evidence type="ECO:0000259" key="4">
    <source>
        <dbReference type="Pfam" id="PF10502"/>
    </source>
</evidence>
<dbReference type="NCBIfam" id="TIGR02227">
    <property type="entry name" value="sigpep_I_bact"/>
    <property type="match status" value="1"/>
</dbReference>